<keyword evidence="7" id="KW-1185">Reference proteome</keyword>
<dbReference type="SUPFAM" id="SSF48179">
    <property type="entry name" value="6-phosphogluconate dehydrogenase C-terminal domain-like"/>
    <property type="match status" value="1"/>
</dbReference>
<reference evidence="6 7" key="1">
    <citation type="journal article" date="2025" name="Microbiol. Resour. Announc.">
        <title>Draft genome sequences for Neonectria magnoliae and Neonectria punicea, canker pathogens of Liriodendron tulipifera and Acer saccharum in West Virginia.</title>
        <authorList>
            <person name="Petronek H.M."/>
            <person name="Kasson M.T."/>
            <person name="Metheny A.M."/>
            <person name="Stauder C.M."/>
            <person name="Lovett B."/>
            <person name="Lynch S.C."/>
            <person name="Garnas J.R."/>
            <person name="Kasson L.R."/>
            <person name="Stajich J.E."/>
        </authorList>
    </citation>
    <scope>NUCLEOTIDE SEQUENCE [LARGE SCALE GENOMIC DNA]</scope>
    <source>
        <strain evidence="6 7">NRRL 64651</strain>
    </source>
</reference>
<dbReference type="Gene3D" id="1.10.3730.10">
    <property type="entry name" value="ProC C-terminal domain-like"/>
    <property type="match status" value="1"/>
</dbReference>
<dbReference type="InterPro" id="IPR036291">
    <property type="entry name" value="NAD(P)-bd_dom_sf"/>
</dbReference>
<dbReference type="InterPro" id="IPR029036">
    <property type="entry name" value="P5CR_dimer"/>
</dbReference>
<dbReference type="PANTHER" id="PTHR11645">
    <property type="entry name" value="PYRROLINE-5-CARBOXYLATE REDUCTASE"/>
    <property type="match status" value="1"/>
</dbReference>
<dbReference type="SUPFAM" id="SSF51735">
    <property type="entry name" value="NAD(P)-binding Rossmann-fold domains"/>
    <property type="match status" value="1"/>
</dbReference>
<dbReference type="GO" id="GO:0004735">
    <property type="term" value="F:pyrroline-5-carboxylate reductase activity"/>
    <property type="evidence" value="ECO:0007669"/>
    <property type="project" value="UniProtKB-EC"/>
</dbReference>
<dbReference type="InterPro" id="IPR000304">
    <property type="entry name" value="Pyrroline-COOH_reductase"/>
</dbReference>
<comment type="caution">
    <text evidence="6">The sequence shown here is derived from an EMBL/GenBank/DDBJ whole genome shotgun (WGS) entry which is preliminary data.</text>
</comment>
<keyword evidence="3 6" id="KW-0560">Oxidoreductase</keyword>
<dbReference type="Pfam" id="PF14748">
    <property type="entry name" value="P5CR_dimer"/>
    <property type="match status" value="1"/>
</dbReference>
<keyword evidence="2" id="KW-0521">NADP</keyword>
<evidence type="ECO:0000256" key="2">
    <source>
        <dbReference type="ARBA" id="ARBA00022857"/>
    </source>
</evidence>
<dbReference type="EMBL" id="JAZAVK010000032">
    <property type="protein sequence ID" value="KAK7429148.1"/>
    <property type="molecule type" value="Genomic_DNA"/>
</dbReference>
<feature type="domain" description="Pyrroline-5-carboxylate reductase catalytic N-terminal" evidence="4">
    <location>
        <begin position="9"/>
        <end position="56"/>
    </location>
</feature>
<dbReference type="PANTHER" id="PTHR11645:SF0">
    <property type="entry name" value="PYRROLINE-5-CARBOXYLATE REDUCTASE 3"/>
    <property type="match status" value="1"/>
</dbReference>
<gene>
    <name evidence="6" type="primary">PRO3_1</name>
    <name evidence="6" type="ORF">QQZ08_004363</name>
</gene>
<feature type="domain" description="Pyrroline-5-carboxylate reductase dimerisation" evidence="5">
    <location>
        <begin position="144"/>
        <end position="244"/>
    </location>
</feature>
<evidence type="ECO:0000259" key="5">
    <source>
        <dbReference type="Pfam" id="PF14748"/>
    </source>
</evidence>
<dbReference type="InterPro" id="IPR028939">
    <property type="entry name" value="P5C_Rdtase_cat_N"/>
</dbReference>
<dbReference type="Proteomes" id="UP001498421">
    <property type="component" value="Unassembled WGS sequence"/>
</dbReference>
<dbReference type="Gene3D" id="3.40.50.720">
    <property type="entry name" value="NAD(P)-binding Rossmann-like Domain"/>
    <property type="match status" value="1"/>
</dbReference>
<dbReference type="InterPro" id="IPR008927">
    <property type="entry name" value="6-PGluconate_DH-like_C_sf"/>
</dbReference>
<protein>
    <submittedName>
        <fullName evidence="6">Delta 1-pyrroline-5-carboxylate reductase</fullName>
        <ecNumber evidence="6">1.5.1.2</ecNumber>
    </submittedName>
</protein>
<dbReference type="PIRSF" id="PIRSF000193">
    <property type="entry name" value="Pyrrol-5-carb_rd"/>
    <property type="match status" value="1"/>
</dbReference>
<comment type="similarity">
    <text evidence="1">Belongs to the pyrroline-5-carboxylate reductase family.</text>
</comment>
<sequence>MSVSTVSLHTNNNVAAVGEADIVLLACQPHLYKSILEEAGMANALKGKLIISVLAGVTSDEIEGHLQQVAFGSPKLDENDASAAHRDIFSVVRVMPNIASAVQASSTVLETRLPQQARSLPEHFEATAHAIFSCVGTVFATHPETFAICTTLNGSTPAFFAMAIDGLVDGAVALGLSHAEATQMAAATMRGTAELVLSGKRTQDLRYEVACPGGATIQGLRVLEEASTRAVWMDAMRAATTEQKGLGEGLKVQRNQGGTYS</sequence>
<accession>A0ABR1I6E7</accession>
<evidence type="ECO:0000256" key="3">
    <source>
        <dbReference type="ARBA" id="ARBA00023002"/>
    </source>
</evidence>
<dbReference type="EC" id="1.5.1.2" evidence="6"/>
<dbReference type="HAMAP" id="MF_01925">
    <property type="entry name" value="P5C_reductase"/>
    <property type="match status" value="1"/>
</dbReference>
<name>A0ABR1I6E7_9HYPO</name>
<evidence type="ECO:0000256" key="1">
    <source>
        <dbReference type="ARBA" id="ARBA00005525"/>
    </source>
</evidence>
<evidence type="ECO:0000313" key="6">
    <source>
        <dbReference type="EMBL" id="KAK7429148.1"/>
    </source>
</evidence>
<evidence type="ECO:0000259" key="4">
    <source>
        <dbReference type="Pfam" id="PF03807"/>
    </source>
</evidence>
<dbReference type="Pfam" id="PF03807">
    <property type="entry name" value="F420_oxidored"/>
    <property type="match status" value="1"/>
</dbReference>
<proteinExistence type="inferred from homology"/>
<organism evidence="6 7">
    <name type="scientific">Neonectria magnoliae</name>
    <dbReference type="NCBI Taxonomy" id="2732573"/>
    <lineage>
        <taxon>Eukaryota</taxon>
        <taxon>Fungi</taxon>
        <taxon>Dikarya</taxon>
        <taxon>Ascomycota</taxon>
        <taxon>Pezizomycotina</taxon>
        <taxon>Sordariomycetes</taxon>
        <taxon>Hypocreomycetidae</taxon>
        <taxon>Hypocreales</taxon>
        <taxon>Nectriaceae</taxon>
        <taxon>Neonectria</taxon>
    </lineage>
</organism>
<evidence type="ECO:0000313" key="7">
    <source>
        <dbReference type="Proteomes" id="UP001498421"/>
    </source>
</evidence>